<dbReference type="SUPFAM" id="SSF101960">
    <property type="entry name" value="Stabilizer of iron transporter SufD"/>
    <property type="match status" value="1"/>
</dbReference>
<dbReference type="InterPro" id="IPR000825">
    <property type="entry name" value="SUF_FeS_clus_asmbl_SufBD_core"/>
</dbReference>
<dbReference type="Proteomes" id="UP000306196">
    <property type="component" value="Unassembled WGS sequence"/>
</dbReference>
<dbReference type="Pfam" id="PF19295">
    <property type="entry name" value="SufBD_N"/>
    <property type="match status" value="1"/>
</dbReference>
<evidence type="ECO:0000256" key="1">
    <source>
        <dbReference type="ARBA" id="ARBA00043967"/>
    </source>
</evidence>
<dbReference type="PANTHER" id="PTHR43575:SF1">
    <property type="entry name" value="PROTEIN ABCI7, CHLOROPLASTIC"/>
    <property type="match status" value="1"/>
</dbReference>
<evidence type="ECO:0000313" key="5">
    <source>
        <dbReference type="Proteomes" id="UP000306196"/>
    </source>
</evidence>
<accession>A0A5R8KI88</accession>
<dbReference type="GO" id="GO:0016226">
    <property type="term" value="P:iron-sulfur cluster assembly"/>
    <property type="evidence" value="ECO:0007669"/>
    <property type="project" value="InterPro"/>
</dbReference>
<dbReference type="InterPro" id="IPR055346">
    <property type="entry name" value="Fe-S_cluster_assembly_SufBD"/>
</dbReference>
<reference evidence="4 5" key="1">
    <citation type="submission" date="2019-05" db="EMBL/GenBank/DDBJ databases">
        <title>Verrucobacter flavum gen. nov., sp. nov. a new member of the family Verrucomicrobiaceae.</title>
        <authorList>
            <person name="Szuroczki S."/>
            <person name="Abbaszade G."/>
            <person name="Szabo A."/>
            <person name="Felfoldi T."/>
            <person name="Schumann P."/>
            <person name="Boka K."/>
            <person name="Keki Z."/>
            <person name="Toumi M."/>
            <person name="Toth E."/>
        </authorList>
    </citation>
    <scope>NUCLEOTIDE SEQUENCE [LARGE SCALE GENOMIC DNA]</scope>
    <source>
        <strain evidence="4 5">MG-N-17</strain>
    </source>
</reference>
<dbReference type="EMBL" id="VAUV01000003">
    <property type="protein sequence ID" value="TLD71960.1"/>
    <property type="molecule type" value="Genomic_DNA"/>
</dbReference>
<feature type="domain" description="SUF system FeS cluster assembly SufBD core" evidence="2">
    <location>
        <begin position="182"/>
        <end position="413"/>
    </location>
</feature>
<dbReference type="InterPro" id="IPR045595">
    <property type="entry name" value="SufBD_N"/>
</dbReference>
<protein>
    <submittedName>
        <fullName evidence="4">SufD family Fe-S cluster assembly protein</fullName>
    </submittedName>
</protein>
<evidence type="ECO:0000313" key="4">
    <source>
        <dbReference type="EMBL" id="TLD71960.1"/>
    </source>
</evidence>
<dbReference type="PANTHER" id="PTHR43575">
    <property type="entry name" value="PROTEIN ABCI7, CHLOROPLASTIC"/>
    <property type="match status" value="1"/>
</dbReference>
<dbReference type="OrthoDB" id="9803529at2"/>
<name>A0A5R8KI88_9BACT</name>
<keyword evidence="5" id="KW-1185">Reference proteome</keyword>
<proteinExistence type="inferred from homology"/>
<comment type="similarity">
    <text evidence="1">Belongs to the iron-sulfur cluster assembly SufBD family.</text>
</comment>
<sequence>MSTVTEPQPETPSSADQLHLEPDFNRLNEAPVWFQQRVRSAWEVYLATPVPAAKTETWRYSNARRIQLDGLHLAKEAGAEDQQRAVLLSQGISKLGAKLVFLNDRLVHASADALALGVQCLPFAEALRTHGDVLEQYLMKRESALGSTKFAALHLAHVKAGAVVLVPKNTVQELPIEIYHWVSGENAVTFPHTLIVAGEQSRVTVVDHHGSLNQEHAQSIAVADLVAGPSSRIQYINVQEMADKANALHISSTSVGKNAEVQALQLQLGAAFARSESVSDLVGEHSRSEMFAVTLPVNDQVVDMRTLQNHLAPHSFSDLLYKNSLADNSRSIFSGLIQVAEGAHYTDAYQKCRNLLNSEECEAVSMPGLEINADQVKCSHGATSAPISEDELFYLKARGIADRESRRLIELGFLEDVISRLGDEALIEDLDRRIEAKHG</sequence>
<evidence type="ECO:0000259" key="2">
    <source>
        <dbReference type="Pfam" id="PF01458"/>
    </source>
</evidence>
<dbReference type="Pfam" id="PF01458">
    <property type="entry name" value="SUFBD_core"/>
    <property type="match status" value="1"/>
</dbReference>
<organism evidence="4 5">
    <name type="scientific">Phragmitibacter flavus</name>
    <dbReference type="NCBI Taxonomy" id="2576071"/>
    <lineage>
        <taxon>Bacteria</taxon>
        <taxon>Pseudomonadati</taxon>
        <taxon>Verrucomicrobiota</taxon>
        <taxon>Verrucomicrobiia</taxon>
        <taxon>Verrucomicrobiales</taxon>
        <taxon>Verrucomicrobiaceae</taxon>
        <taxon>Phragmitibacter</taxon>
    </lineage>
</organism>
<feature type="domain" description="SUF system FeS cluster assembly SufBD N-terminal" evidence="3">
    <location>
        <begin position="39"/>
        <end position="178"/>
    </location>
</feature>
<dbReference type="AlphaFoldDB" id="A0A5R8KI88"/>
<gene>
    <name evidence="4" type="ORF">FEM03_04345</name>
</gene>
<dbReference type="RefSeq" id="WP_138084965.1">
    <property type="nucleotide sequence ID" value="NZ_VAUV01000003.1"/>
</dbReference>
<evidence type="ECO:0000259" key="3">
    <source>
        <dbReference type="Pfam" id="PF19295"/>
    </source>
</evidence>
<comment type="caution">
    <text evidence="4">The sequence shown here is derived from an EMBL/GenBank/DDBJ whole genome shotgun (WGS) entry which is preliminary data.</text>
</comment>
<dbReference type="InterPro" id="IPR037284">
    <property type="entry name" value="SUF_FeS_clus_asmbl_SufBD_sf"/>
</dbReference>